<dbReference type="Proteomes" id="UP000027195">
    <property type="component" value="Unassembled WGS sequence"/>
</dbReference>
<keyword evidence="3" id="KW-1185">Reference proteome</keyword>
<reference evidence="3" key="1">
    <citation type="journal article" date="2014" name="Proc. Natl. Acad. Sci. U.S.A.">
        <title>Extensive sampling of basidiomycete genomes demonstrates inadequacy of the white-rot/brown-rot paradigm for wood decay fungi.</title>
        <authorList>
            <person name="Riley R."/>
            <person name="Salamov A.A."/>
            <person name="Brown D.W."/>
            <person name="Nagy L.G."/>
            <person name="Floudas D."/>
            <person name="Held B.W."/>
            <person name="Levasseur A."/>
            <person name="Lombard V."/>
            <person name="Morin E."/>
            <person name="Otillar R."/>
            <person name="Lindquist E.A."/>
            <person name="Sun H."/>
            <person name="LaButti K.M."/>
            <person name="Schmutz J."/>
            <person name="Jabbour D."/>
            <person name="Luo H."/>
            <person name="Baker S.E."/>
            <person name="Pisabarro A.G."/>
            <person name="Walton J.D."/>
            <person name="Blanchette R.A."/>
            <person name="Henrissat B."/>
            <person name="Martin F."/>
            <person name="Cullen D."/>
            <person name="Hibbett D.S."/>
            <person name="Grigoriev I.V."/>
        </authorList>
    </citation>
    <scope>NUCLEOTIDE SEQUENCE [LARGE SCALE GENOMIC DNA]</scope>
    <source>
        <strain evidence="3">FD-172 SS1</strain>
    </source>
</reference>
<name>A0A067MMM5_BOTB1</name>
<evidence type="ECO:0000313" key="3">
    <source>
        <dbReference type="Proteomes" id="UP000027195"/>
    </source>
</evidence>
<feature type="compositionally biased region" description="Low complexity" evidence="1">
    <location>
        <begin position="133"/>
        <end position="146"/>
    </location>
</feature>
<feature type="region of interest" description="Disordered" evidence="1">
    <location>
        <begin position="211"/>
        <end position="341"/>
    </location>
</feature>
<protein>
    <submittedName>
        <fullName evidence="2">Uncharacterized protein</fullName>
    </submittedName>
</protein>
<feature type="compositionally biased region" description="Pro residues" evidence="1">
    <location>
        <begin position="161"/>
        <end position="170"/>
    </location>
</feature>
<dbReference type="STRING" id="930990.A0A067MMM5"/>
<dbReference type="InParanoid" id="A0A067MMM5"/>
<proteinExistence type="predicted"/>
<sequence>MNPTTLYVDTSECRDTITRSNEPHVFAYSNTPPSAYESESKTPIGRIMGRGRMALGQGIDVASRVANVLFSGGGARSAGLSDMVAAGSRECHFSSASPTPGAAPPLGHSPSFQPTVYTPASGAVERSSTPLILTTSESTPPLSSSPAAVSHTPFSHHEAFFPPPSSPEAPTPSLAPGSPPLLPHYILSRNGQPILSSCASPLQVPSVLTPPSCNISPTTPRPLAGTPSRHDIEPSTSKPSPPPPPPSPSPPPLPPPSPSLPPSPPPSLSPSPAPILFRHLAPSIIPPSPPQLPFQDRGVQTDRRQSDQITSFNSDLRSRPAFGTTPPMPSSGAHAPSAPIGLPAASERKSLKIRGVDAHSHWFESRGPLPLDAPLQSAAHAERGDIYLHWRGDFFQLWLKDTDEPIWKPVSIGAFHPFLLNRRLCVRNDGKPSWIDNKSCTTYKKRPRKHGVDLDGSSAGDAKKRRKGDISDIVPE</sequence>
<dbReference type="PRINTS" id="PR01217">
    <property type="entry name" value="PRICHEXTENSN"/>
</dbReference>
<evidence type="ECO:0000256" key="1">
    <source>
        <dbReference type="SAM" id="MobiDB-lite"/>
    </source>
</evidence>
<feature type="region of interest" description="Disordered" evidence="1">
    <location>
        <begin position="446"/>
        <end position="476"/>
    </location>
</feature>
<accession>A0A067MMM5</accession>
<evidence type="ECO:0000313" key="2">
    <source>
        <dbReference type="EMBL" id="KDQ15970.1"/>
    </source>
</evidence>
<feature type="region of interest" description="Disordered" evidence="1">
    <location>
        <begin position="133"/>
        <end position="177"/>
    </location>
</feature>
<feature type="compositionally biased region" description="Pro residues" evidence="1">
    <location>
        <begin position="239"/>
        <end position="273"/>
    </location>
</feature>
<gene>
    <name evidence="2" type="ORF">BOTBODRAFT_173627</name>
</gene>
<dbReference type="HOGENOM" id="CLU_612476_0_0_1"/>
<feature type="region of interest" description="Disordered" evidence="1">
    <location>
        <begin position="91"/>
        <end position="118"/>
    </location>
</feature>
<dbReference type="OrthoDB" id="2674224at2759"/>
<dbReference type="EMBL" id="KL198030">
    <property type="protein sequence ID" value="KDQ15970.1"/>
    <property type="molecule type" value="Genomic_DNA"/>
</dbReference>
<dbReference type="AlphaFoldDB" id="A0A067MMM5"/>
<organism evidence="2 3">
    <name type="scientific">Botryobasidium botryosum (strain FD-172 SS1)</name>
    <dbReference type="NCBI Taxonomy" id="930990"/>
    <lineage>
        <taxon>Eukaryota</taxon>
        <taxon>Fungi</taxon>
        <taxon>Dikarya</taxon>
        <taxon>Basidiomycota</taxon>
        <taxon>Agaricomycotina</taxon>
        <taxon>Agaricomycetes</taxon>
        <taxon>Cantharellales</taxon>
        <taxon>Botryobasidiaceae</taxon>
        <taxon>Botryobasidium</taxon>
    </lineage>
</organism>